<sequence>MNYIKHLNACFQKFHDDSRLNPTHISLYMALFYFWNIYKFPESFYINRQEVMKLSKIGSKATYHRCITKLNDWNFIKYMPSHNPYKGSEIKMLNLETTSKQVINEFKTSVEQALVSNTNSTKQIENYNKQELPKNKIEVINFFYRQKMAKIRS</sequence>
<evidence type="ECO:0000313" key="1">
    <source>
        <dbReference type="EMBL" id="GAL63709.1"/>
    </source>
</evidence>
<dbReference type="RefSeq" id="WP_042505532.1">
    <property type="nucleotide sequence ID" value="NZ_BBNQ01000013.1"/>
</dbReference>
<name>A0A090VK30_9FLAO</name>
<dbReference type="EMBL" id="BBNQ01000013">
    <property type="protein sequence ID" value="GAL63709.1"/>
    <property type="molecule type" value="Genomic_DNA"/>
</dbReference>
<dbReference type="AlphaFoldDB" id="A0A090VK30"/>
<organism evidence="1 2">
    <name type="scientific">Algibacter lectus</name>
    <dbReference type="NCBI Taxonomy" id="221126"/>
    <lineage>
        <taxon>Bacteria</taxon>
        <taxon>Pseudomonadati</taxon>
        <taxon>Bacteroidota</taxon>
        <taxon>Flavobacteriia</taxon>
        <taxon>Flavobacteriales</taxon>
        <taxon>Flavobacteriaceae</taxon>
        <taxon>Algibacter</taxon>
    </lineage>
</organism>
<reference evidence="1 2" key="1">
    <citation type="journal article" date="2014" name="Genome Announc.">
        <title>Draft Genome Sequences of Marine Flavobacterium Algibacter lectus Strains SS8 and NR4.</title>
        <authorList>
            <person name="Takatani N."/>
            <person name="Nakanishi M."/>
            <person name="Meirelles P."/>
            <person name="Mino S."/>
            <person name="Suda W."/>
            <person name="Oshima K."/>
            <person name="Hattori M."/>
            <person name="Ohkuma M."/>
            <person name="Hosokawa M."/>
            <person name="Miyashita K."/>
            <person name="Thompson F.L."/>
            <person name="Niwa A."/>
            <person name="Sawabe T."/>
            <person name="Sawabe T."/>
        </authorList>
    </citation>
    <scope>NUCLEOTIDE SEQUENCE [LARGE SCALE GENOMIC DNA]</scope>
    <source>
        <strain evidence="1 2">JCM 19300</strain>
    </source>
</reference>
<proteinExistence type="predicted"/>
<protein>
    <submittedName>
        <fullName evidence="1">Uncharacterized protein</fullName>
    </submittedName>
</protein>
<comment type="caution">
    <text evidence="1">The sequence shown here is derived from an EMBL/GenBank/DDBJ whole genome shotgun (WGS) entry which is preliminary data.</text>
</comment>
<accession>A0A090VK30</accession>
<dbReference type="Proteomes" id="UP000029644">
    <property type="component" value="Unassembled WGS sequence"/>
</dbReference>
<gene>
    <name evidence="1" type="ORF">JCM19300_2745</name>
</gene>
<evidence type="ECO:0000313" key="2">
    <source>
        <dbReference type="Proteomes" id="UP000029644"/>
    </source>
</evidence>